<evidence type="ECO:0000256" key="5">
    <source>
        <dbReference type="ARBA" id="ARBA00022741"/>
    </source>
</evidence>
<dbReference type="Gene3D" id="3.40.50.300">
    <property type="entry name" value="P-loop containing nucleotide triphosphate hydrolases"/>
    <property type="match status" value="1"/>
</dbReference>
<dbReference type="InterPro" id="IPR019009">
    <property type="entry name" value="SRP_receptor_beta_su"/>
</dbReference>
<accession>A0AAD9HWG1</accession>
<comment type="caution">
    <text evidence="12">The sequence shown here is derived from an EMBL/GenBank/DDBJ whole genome shotgun (WGS) entry which is preliminary data.</text>
</comment>
<dbReference type="Pfam" id="PF09439">
    <property type="entry name" value="SRPRB"/>
    <property type="match status" value="1"/>
</dbReference>
<dbReference type="GO" id="GO:0005525">
    <property type="term" value="F:GTP binding"/>
    <property type="evidence" value="ECO:0007669"/>
    <property type="project" value="UniProtKB-KW"/>
</dbReference>
<gene>
    <name evidence="12" type="ORF">P8C59_000492</name>
</gene>
<dbReference type="SUPFAM" id="SSF52540">
    <property type="entry name" value="P-loop containing nucleoside triphosphate hydrolases"/>
    <property type="match status" value="1"/>
</dbReference>
<evidence type="ECO:0000256" key="8">
    <source>
        <dbReference type="ARBA" id="ARBA00023134"/>
    </source>
</evidence>
<evidence type="ECO:0000256" key="7">
    <source>
        <dbReference type="ARBA" id="ARBA00022989"/>
    </source>
</evidence>
<evidence type="ECO:0000256" key="11">
    <source>
        <dbReference type="SAM" id="Phobius"/>
    </source>
</evidence>
<keyword evidence="4 11" id="KW-0812">Transmembrane</keyword>
<keyword evidence="5" id="KW-0547">Nucleotide-binding</keyword>
<evidence type="ECO:0000256" key="6">
    <source>
        <dbReference type="ARBA" id="ARBA00022824"/>
    </source>
</evidence>
<keyword evidence="7 11" id="KW-1133">Transmembrane helix</keyword>
<sequence>MTTAAPPSQLPSLAALIKTFFEASLSPSPTVFAIGLLLVFLGPVLLHLLVTRASPSALPSVLLVGPSGAGKTALLTLYERGPAEKSAARPSPTHTSLRPSSVELAVHDGAAAPSSYRDDLDAAAAAVARRFLLVDTPGHPKLRRQALLRLAALRGPGKGKTAAGGAVAGDAGDQGSRVQAVVFMVDAAALGEVRGDAQGRALAAAADYLHDVLLTLQKRPGAGRSATPVPVLVAANKLDLFTALPPALVKSKLETEITRVRRTRSKGLKPTGLDEDDPGHDEDWLGELGQENFTLDQMLGHEIHVDVVGGSLVGHGPGADAWWDWLASKI</sequence>
<evidence type="ECO:0000313" key="12">
    <source>
        <dbReference type="EMBL" id="KAK2066701.1"/>
    </source>
</evidence>
<evidence type="ECO:0000256" key="1">
    <source>
        <dbReference type="ARBA" id="ARBA00004389"/>
    </source>
</evidence>
<evidence type="ECO:0000256" key="3">
    <source>
        <dbReference type="ARBA" id="ARBA00020256"/>
    </source>
</evidence>
<organism evidence="12 13">
    <name type="scientific">Phyllachora maydis</name>
    <dbReference type="NCBI Taxonomy" id="1825666"/>
    <lineage>
        <taxon>Eukaryota</taxon>
        <taxon>Fungi</taxon>
        <taxon>Dikarya</taxon>
        <taxon>Ascomycota</taxon>
        <taxon>Pezizomycotina</taxon>
        <taxon>Sordariomycetes</taxon>
        <taxon>Sordariomycetidae</taxon>
        <taxon>Phyllachorales</taxon>
        <taxon>Phyllachoraceae</taxon>
        <taxon>Phyllachora</taxon>
    </lineage>
</organism>
<feature type="transmembrane region" description="Helical" evidence="11">
    <location>
        <begin position="30"/>
        <end position="50"/>
    </location>
</feature>
<evidence type="ECO:0000256" key="10">
    <source>
        <dbReference type="ARBA" id="ARBA00023170"/>
    </source>
</evidence>
<protein>
    <recommendedName>
        <fullName evidence="3">Signal recognition particle receptor subunit beta</fullName>
    </recommendedName>
</protein>
<reference evidence="12" key="1">
    <citation type="journal article" date="2023" name="Mol. Plant Microbe Interact.">
        <title>Elucidating the Obligate Nature and Biological Capacity of an Invasive Fungal Corn Pathogen.</title>
        <authorList>
            <person name="MacCready J.S."/>
            <person name="Roggenkamp E.M."/>
            <person name="Gdanetz K."/>
            <person name="Chilvers M.I."/>
        </authorList>
    </citation>
    <scope>NUCLEOTIDE SEQUENCE</scope>
    <source>
        <strain evidence="12">PM02</strain>
    </source>
</reference>
<keyword evidence="9 11" id="KW-0472">Membrane</keyword>
<evidence type="ECO:0000256" key="2">
    <source>
        <dbReference type="ARBA" id="ARBA00005619"/>
    </source>
</evidence>
<comment type="subcellular location">
    <subcellularLocation>
        <location evidence="1">Endoplasmic reticulum membrane</location>
        <topology evidence="1">Single-pass membrane protein</topology>
    </subcellularLocation>
</comment>
<dbReference type="GO" id="GO:0005789">
    <property type="term" value="C:endoplasmic reticulum membrane"/>
    <property type="evidence" value="ECO:0007669"/>
    <property type="project" value="UniProtKB-SubCell"/>
</dbReference>
<dbReference type="AlphaFoldDB" id="A0AAD9HWG1"/>
<evidence type="ECO:0000256" key="4">
    <source>
        <dbReference type="ARBA" id="ARBA00022692"/>
    </source>
</evidence>
<keyword evidence="8" id="KW-0342">GTP-binding</keyword>
<keyword evidence="6" id="KW-0256">Endoplasmic reticulum</keyword>
<dbReference type="Proteomes" id="UP001217918">
    <property type="component" value="Unassembled WGS sequence"/>
</dbReference>
<proteinExistence type="inferred from homology"/>
<evidence type="ECO:0000313" key="13">
    <source>
        <dbReference type="Proteomes" id="UP001217918"/>
    </source>
</evidence>
<keyword evidence="13" id="KW-1185">Reference proteome</keyword>
<dbReference type="EMBL" id="JAQQPM010000001">
    <property type="protein sequence ID" value="KAK2066701.1"/>
    <property type="molecule type" value="Genomic_DNA"/>
</dbReference>
<keyword evidence="10" id="KW-0675">Receptor</keyword>
<comment type="similarity">
    <text evidence="2">Belongs to the SRP receptor beta subunit family.</text>
</comment>
<evidence type="ECO:0000256" key="9">
    <source>
        <dbReference type="ARBA" id="ARBA00023136"/>
    </source>
</evidence>
<name>A0AAD9HWG1_9PEZI</name>
<dbReference type="InterPro" id="IPR027417">
    <property type="entry name" value="P-loop_NTPase"/>
</dbReference>